<dbReference type="EMBL" id="JAGISH010000006">
    <property type="protein sequence ID" value="MBP0483105.1"/>
    <property type="molecule type" value="Genomic_DNA"/>
</dbReference>
<dbReference type="RefSeq" id="WP_209361061.1">
    <property type="nucleotide sequence ID" value="NZ_JAGISH010000006.1"/>
</dbReference>
<dbReference type="Proteomes" id="UP000675940">
    <property type="component" value="Unassembled WGS sequence"/>
</dbReference>
<dbReference type="InterPro" id="IPR027417">
    <property type="entry name" value="P-loop_NTPase"/>
</dbReference>
<accession>A0A940MNR5</accession>
<organism evidence="1 2">
    <name type="scientific">Sagittula salina</name>
    <dbReference type="NCBI Taxonomy" id="2820268"/>
    <lineage>
        <taxon>Bacteria</taxon>
        <taxon>Pseudomonadati</taxon>
        <taxon>Pseudomonadota</taxon>
        <taxon>Alphaproteobacteria</taxon>
        <taxon>Rhodobacterales</taxon>
        <taxon>Roseobacteraceae</taxon>
        <taxon>Sagittula</taxon>
    </lineage>
</organism>
<dbReference type="AlphaFoldDB" id="A0A940MNR5"/>
<keyword evidence="2" id="KW-1185">Reference proteome</keyword>
<sequence>MAKFDCFVIFAEMRTGSNFLEANLNAFDGLNCFGEAFNPHFIGYPKSEDILGISQAERDRDPTRLLNQIRKATPGGLGGFRYFHDHDPRVLDSLLTDPKVAKVVLTRNPVDSYVSWKIARATGQWKLTNVKRRKESKAHFDVREFEEHVADLQAFQLLLLNTLQKTAQTAFYIDYDDLQDLGVMNGLARWLGTSEQKDSLNTALKRQNPEPISEKVENFDDMQRALARHDSFNLTRTPNFEPRRGPVVPGYLACATTPLLYMPIRSGPETMVTRWMAALDGISPTDLTGDFTQGALRAWKRERPGHRSFTVIRHPLARAHDCFCTKILSTAKGSFKGIRHTLRRVHALPIPEGEPGDDYSPEAHREAFTAWLRWVRANLSGQTAVRVDGHWATQAQCLQGMADFTLPDMIVRETEAETYLPALAMQVGHPAPADPVPQPNRAPYSLAQIHDGEIESLAREAYQRDYVMFGFDDWA</sequence>
<gene>
    <name evidence="1" type="ORF">J5474_11465</name>
</gene>
<reference evidence="1" key="1">
    <citation type="submission" date="2021-03" db="EMBL/GenBank/DDBJ databases">
        <title>Sagittula salina sp. nov. strain M10.9X isolated from the marine waste.</title>
        <authorList>
            <person name="Satari L."/>
            <person name="Molina-Menor E."/>
            <person name="Vidal-Verdu A."/>
            <person name="Pascual J."/>
            <person name="Pereto J."/>
            <person name="Porcar M."/>
        </authorList>
    </citation>
    <scope>NUCLEOTIDE SEQUENCE</scope>
    <source>
        <strain evidence="1">M10.9X</strain>
    </source>
</reference>
<evidence type="ECO:0000313" key="1">
    <source>
        <dbReference type="EMBL" id="MBP0483105.1"/>
    </source>
</evidence>
<comment type="caution">
    <text evidence="1">The sequence shown here is derived from an EMBL/GenBank/DDBJ whole genome shotgun (WGS) entry which is preliminary data.</text>
</comment>
<proteinExistence type="predicted"/>
<evidence type="ECO:0000313" key="2">
    <source>
        <dbReference type="Proteomes" id="UP000675940"/>
    </source>
</evidence>
<protein>
    <submittedName>
        <fullName evidence="1">Nodulation protein NodH</fullName>
    </submittedName>
</protein>
<dbReference type="Gene3D" id="3.40.50.300">
    <property type="entry name" value="P-loop containing nucleotide triphosphate hydrolases"/>
    <property type="match status" value="1"/>
</dbReference>
<name>A0A940MNR5_9RHOB</name>
<dbReference type="SUPFAM" id="SSF52540">
    <property type="entry name" value="P-loop containing nucleoside triphosphate hydrolases"/>
    <property type="match status" value="1"/>
</dbReference>